<protein>
    <submittedName>
        <fullName evidence="1">Uncharacterized protein</fullName>
    </submittedName>
</protein>
<gene>
    <name evidence="1" type="ORF">NEF87_004634</name>
</gene>
<reference evidence="1" key="1">
    <citation type="submission" date="2022-09" db="EMBL/GenBank/DDBJ databases">
        <title>Actin cytoskeleton and complex cell architecture in an #Asgard archaeon.</title>
        <authorList>
            <person name="Ponce Toledo R.I."/>
            <person name="Schleper C."/>
            <person name="Rodrigues Oliveira T."/>
            <person name="Wollweber F."/>
            <person name="Xu J."/>
            <person name="Rittmann S."/>
            <person name="Klingl A."/>
            <person name="Pilhofer M."/>
        </authorList>
    </citation>
    <scope>NUCLEOTIDE SEQUENCE</scope>
    <source>
        <strain evidence="1">B-35</strain>
    </source>
</reference>
<dbReference type="Proteomes" id="UP001208689">
    <property type="component" value="Chromosome"/>
</dbReference>
<proteinExistence type="predicted"/>
<dbReference type="EMBL" id="CP104013">
    <property type="protein sequence ID" value="UYP48349.1"/>
    <property type="molecule type" value="Genomic_DNA"/>
</dbReference>
<keyword evidence="2" id="KW-1185">Reference proteome</keyword>
<organism evidence="1 2">
    <name type="scientific">Candidatus Lokiarchaeum ossiferum</name>
    <dbReference type="NCBI Taxonomy" id="2951803"/>
    <lineage>
        <taxon>Archaea</taxon>
        <taxon>Promethearchaeati</taxon>
        <taxon>Promethearchaeota</taxon>
        <taxon>Promethearchaeia</taxon>
        <taxon>Promethearchaeales</taxon>
        <taxon>Promethearchaeaceae</taxon>
        <taxon>Candidatus Lokiarchaeum</taxon>
    </lineage>
</organism>
<accession>A0ABY6I0K2</accession>
<evidence type="ECO:0000313" key="1">
    <source>
        <dbReference type="EMBL" id="UYP48349.1"/>
    </source>
</evidence>
<sequence length="119" mass="13772">MIKKQLFRIYTEHDYTRINDTKLCLELLEEIAKDNGTDISHIYSVKIYPIGLSALILHGPSNPLTTVEHILIKKDYSQPAGLRNYECIGKLYKKVWLSPDKTTVFAIYRIESSQPLIYI</sequence>
<evidence type="ECO:0000313" key="2">
    <source>
        <dbReference type="Proteomes" id="UP001208689"/>
    </source>
</evidence>
<name>A0ABY6I0K2_9ARCH</name>